<dbReference type="AlphaFoldDB" id="A0AAV9Z9Y5"/>
<dbReference type="PROSITE" id="PS01360">
    <property type="entry name" value="ZF_MYND_1"/>
    <property type="match status" value="1"/>
</dbReference>
<comment type="caution">
    <text evidence="6">The sequence shown here is derived from an EMBL/GenBank/DDBJ whole genome shotgun (WGS) entry which is preliminary data.</text>
</comment>
<keyword evidence="1" id="KW-0479">Metal-binding</keyword>
<dbReference type="GO" id="GO:0008270">
    <property type="term" value="F:zinc ion binding"/>
    <property type="evidence" value="ECO:0007669"/>
    <property type="project" value="UniProtKB-KW"/>
</dbReference>
<dbReference type="Pfam" id="PF01753">
    <property type="entry name" value="zf-MYND"/>
    <property type="match status" value="1"/>
</dbReference>
<gene>
    <name evidence="6" type="ORF">R3P38DRAFT_578261</name>
</gene>
<dbReference type="SUPFAM" id="SSF144232">
    <property type="entry name" value="HIT/MYND zinc finger-like"/>
    <property type="match status" value="1"/>
</dbReference>
<keyword evidence="2 4" id="KW-0863">Zinc-finger</keyword>
<evidence type="ECO:0000256" key="2">
    <source>
        <dbReference type="ARBA" id="ARBA00022771"/>
    </source>
</evidence>
<protein>
    <recommendedName>
        <fullName evidence="5">MYND-type domain-containing protein</fullName>
    </recommendedName>
</protein>
<keyword evidence="3" id="KW-0862">Zinc</keyword>
<dbReference type="PROSITE" id="PS50865">
    <property type="entry name" value="ZF_MYND_2"/>
    <property type="match status" value="1"/>
</dbReference>
<dbReference type="Proteomes" id="UP001362999">
    <property type="component" value="Unassembled WGS sequence"/>
</dbReference>
<reference evidence="6 7" key="1">
    <citation type="journal article" date="2024" name="J Genomics">
        <title>Draft genome sequencing and assembly of Favolaschia claudopus CIRM-BRFM 2984 isolated from oak limbs.</title>
        <authorList>
            <person name="Navarro D."/>
            <person name="Drula E."/>
            <person name="Chaduli D."/>
            <person name="Cazenave R."/>
            <person name="Ahrendt S."/>
            <person name="Wang J."/>
            <person name="Lipzen A."/>
            <person name="Daum C."/>
            <person name="Barry K."/>
            <person name="Grigoriev I.V."/>
            <person name="Favel A."/>
            <person name="Rosso M.N."/>
            <person name="Martin F."/>
        </authorList>
    </citation>
    <scope>NUCLEOTIDE SEQUENCE [LARGE SCALE GENOMIC DNA]</scope>
    <source>
        <strain evidence="6 7">CIRM-BRFM 2984</strain>
    </source>
</reference>
<evidence type="ECO:0000256" key="3">
    <source>
        <dbReference type="ARBA" id="ARBA00022833"/>
    </source>
</evidence>
<accession>A0AAV9Z9Y5</accession>
<evidence type="ECO:0000313" key="6">
    <source>
        <dbReference type="EMBL" id="KAK6974923.1"/>
    </source>
</evidence>
<dbReference type="Gene3D" id="6.10.140.2220">
    <property type="match status" value="1"/>
</dbReference>
<feature type="domain" description="MYND-type" evidence="5">
    <location>
        <begin position="426"/>
        <end position="473"/>
    </location>
</feature>
<keyword evidence="7" id="KW-1185">Reference proteome</keyword>
<evidence type="ECO:0000256" key="1">
    <source>
        <dbReference type="ARBA" id="ARBA00022723"/>
    </source>
</evidence>
<proteinExistence type="predicted"/>
<dbReference type="InterPro" id="IPR002893">
    <property type="entry name" value="Znf_MYND"/>
</dbReference>
<evidence type="ECO:0000259" key="5">
    <source>
        <dbReference type="PROSITE" id="PS50865"/>
    </source>
</evidence>
<evidence type="ECO:0000313" key="7">
    <source>
        <dbReference type="Proteomes" id="UP001362999"/>
    </source>
</evidence>
<organism evidence="6 7">
    <name type="scientific">Favolaschia claudopus</name>
    <dbReference type="NCBI Taxonomy" id="2862362"/>
    <lineage>
        <taxon>Eukaryota</taxon>
        <taxon>Fungi</taxon>
        <taxon>Dikarya</taxon>
        <taxon>Basidiomycota</taxon>
        <taxon>Agaricomycotina</taxon>
        <taxon>Agaricomycetes</taxon>
        <taxon>Agaricomycetidae</taxon>
        <taxon>Agaricales</taxon>
        <taxon>Marasmiineae</taxon>
        <taxon>Mycenaceae</taxon>
        <taxon>Favolaschia</taxon>
    </lineage>
</organism>
<name>A0AAV9Z9Y5_9AGAR</name>
<dbReference type="EMBL" id="JAWWNJ010000178">
    <property type="protein sequence ID" value="KAK6974923.1"/>
    <property type="molecule type" value="Genomic_DNA"/>
</dbReference>
<evidence type="ECO:0000256" key="4">
    <source>
        <dbReference type="PROSITE-ProRule" id="PRU00134"/>
    </source>
</evidence>
<sequence>MHRVFKLSNLAKLPFSIRAGALTAASGSSDERFKFLSRCAEQTIQLTTQQWTLMLPLFFSILDPDIIQSAGDQLETESGQGDVYQSLLAALSTFNTLSHLISYEAIPQRALPELWARLFPWMEFLDAYEDFAELSSTWLNIKAHSYAHFLRVFGSNTENKPAIRSSLSRVAFVAGRTWSHLIETSPRGSQNLDALFHLSQWLYIWAADDAWDFAIAEDLVAGAGGMSALATLIVSHVRAFLPTPASPRDRHTFDPIFDILIFVGTLYEILPNFPLSRALLNRGIVTALMDAFRALLDGTLHDDKGDVAGFANFIQVQLSSYPRHKWTGKFLQAGLIPAICASAATPHMEPALLTFGIILNELLPLMTIYHSVLSDLRPAFESLSRLDASPFFAEQKDLEHWNFVFKMIEYRLSIHQLYTDGNLNFCLACGNVKCAAPKSTTLKLRRCGGCSFSLYCSKECQVQDWRFGHRHACALLSTRRHDYSHLSDKDRSFLRHLIFEDGRAWHDEVSHHRQEIVLKLPAAIPYILFDYTDQNSYRTYKVGLLDELDSGFDDDAVRAICRSGRVQFQLVRVWQGNQAVTWLFPMNSVSMCVSRRTASQRERVD</sequence>